<proteinExistence type="predicted"/>
<organism evidence="3 4">
    <name type="scientific">Blepharisma stoltei</name>
    <dbReference type="NCBI Taxonomy" id="1481888"/>
    <lineage>
        <taxon>Eukaryota</taxon>
        <taxon>Sar</taxon>
        <taxon>Alveolata</taxon>
        <taxon>Ciliophora</taxon>
        <taxon>Postciliodesmatophora</taxon>
        <taxon>Heterotrichea</taxon>
        <taxon>Heterotrichida</taxon>
        <taxon>Blepharismidae</taxon>
        <taxon>Blepharisma</taxon>
    </lineage>
</organism>
<gene>
    <name evidence="2" type="ORF">BSTOLATCC_MIC15881</name>
    <name evidence="3" type="ORF">BSTOLATCC_MIC35198</name>
</gene>
<keyword evidence="1" id="KW-0472">Membrane</keyword>
<keyword evidence="4" id="KW-1185">Reference proteome</keyword>
<dbReference type="Proteomes" id="UP001162131">
    <property type="component" value="Unassembled WGS sequence"/>
</dbReference>
<accession>A0AAU9JF07</accession>
<keyword evidence="1" id="KW-0812">Transmembrane</keyword>
<evidence type="ECO:0000313" key="2">
    <source>
        <dbReference type="EMBL" id="CAG9316451.1"/>
    </source>
</evidence>
<keyword evidence="1" id="KW-1133">Transmembrane helix</keyword>
<feature type="transmembrane region" description="Helical" evidence="1">
    <location>
        <begin position="42"/>
        <end position="61"/>
    </location>
</feature>
<comment type="caution">
    <text evidence="3">The sequence shown here is derived from an EMBL/GenBank/DDBJ whole genome shotgun (WGS) entry which is preliminary data.</text>
</comment>
<evidence type="ECO:0000256" key="1">
    <source>
        <dbReference type="SAM" id="Phobius"/>
    </source>
</evidence>
<evidence type="ECO:0000313" key="3">
    <source>
        <dbReference type="EMBL" id="CAG9324178.1"/>
    </source>
</evidence>
<dbReference type="AlphaFoldDB" id="A0AAU9JF07"/>
<evidence type="ECO:0000313" key="4">
    <source>
        <dbReference type="Proteomes" id="UP001162131"/>
    </source>
</evidence>
<dbReference type="EMBL" id="CAJZBQ010000015">
    <property type="protein sequence ID" value="CAG9316451.1"/>
    <property type="molecule type" value="Genomic_DNA"/>
</dbReference>
<reference evidence="3" key="1">
    <citation type="submission" date="2021-09" db="EMBL/GenBank/DDBJ databases">
        <authorList>
            <consortium name="AG Swart"/>
            <person name="Singh M."/>
            <person name="Singh A."/>
            <person name="Seah K."/>
            <person name="Emmerich C."/>
        </authorList>
    </citation>
    <scope>NUCLEOTIDE SEQUENCE</scope>
    <source>
        <strain evidence="3">ATCC30299</strain>
    </source>
</reference>
<name>A0AAU9JF07_9CILI</name>
<protein>
    <submittedName>
        <fullName evidence="3">Uncharacterized protein</fullName>
    </submittedName>
</protein>
<sequence length="73" mass="8660">MRLKFDFHDEWVLINKPTYLILSFQGIDAIVRLPKSLDFEEIGALCLSCVLYSSWVFWALYNIHKRKLLINTL</sequence>
<dbReference type="EMBL" id="CAJZBQ010000035">
    <property type="protein sequence ID" value="CAG9324178.1"/>
    <property type="molecule type" value="Genomic_DNA"/>
</dbReference>